<evidence type="ECO:0000259" key="1">
    <source>
        <dbReference type="PROSITE" id="PS50815"/>
    </source>
</evidence>
<dbReference type="PROSITE" id="PS50815">
    <property type="entry name" value="HORMA"/>
    <property type="match status" value="1"/>
</dbReference>
<organism evidence="2 3">
    <name type="scientific">Argiope bruennichi</name>
    <name type="common">Wasp spider</name>
    <name type="synonym">Aranea bruennichi</name>
    <dbReference type="NCBI Taxonomy" id="94029"/>
    <lineage>
        <taxon>Eukaryota</taxon>
        <taxon>Metazoa</taxon>
        <taxon>Ecdysozoa</taxon>
        <taxon>Arthropoda</taxon>
        <taxon>Chelicerata</taxon>
        <taxon>Arachnida</taxon>
        <taxon>Araneae</taxon>
        <taxon>Araneomorphae</taxon>
        <taxon>Entelegynae</taxon>
        <taxon>Araneoidea</taxon>
        <taxon>Araneidae</taxon>
        <taxon>Argiope</taxon>
    </lineage>
</organism>
<dbReference type="AlphaFoldDB" id="A0A8T0F5W7"/>
<dbReference type="InterPro" id="IPR045091">
    <property type="entry name" value="Mad2-like"/>
</dbReference>
<keyword evidence="3" id="KW-1185">Reference proteome</keyword>
<dbReference type="SUPFAM" id="SSF56019">
    <property type="entry name" value="The spindle assembly checkpoint protein mad2"/>
    <property type="match status" value="1"/>
</dbReference>
<gene>
    <name evidence="2" type="ORF">HNY73_011221</name>
</gene>
<accession>A0A8T0F5W7</accession>
<dbReference type="PANTHER" id="PTHR11842:SF10">
    <property type="entry name" value="MITOTIC SPINDLE ASSEMBLY CHECKPOINT PROTEIN MAD2B"/>
    <property type="match status" value="1"/>
</dbReference>
<evidence type="ECO:0000313" key="2">
    <source>
        <dbReference type="EMBL" id="KAF8785708.1"/>
    </source>
</evidence>
<comment type="caution">
    <text evidence="2">The sequence shown here is derived from an EMBL/GenBank/DDBJ whole genome shotgun (WGS) entry which is preliminary data.</text>
</comment>
<protein>
    <submittedName>
        <fullName evidence="2">Mitotic spindle assembly checkpoint protein like</fullName>
    </submittedName>
</protein>
<name>A0A8T0F5W7_ARGBR</name>
<dbReference type="GO" id="GO:0016035">
    <property type="term" value="C:zeta DNA polymerase complex"/>
    <property type="evidence" value="ECO:0007669"/>
    <property type="project" value="TreeGrafter"/>
</dbReference>
<dbReference type="OMA" id="IICEDIA"/>
<evidence type="ECO:0000313" key="3">
    <source>
        <dbReference type="Proteomes" id="UP000807504"/>
    </source>
</evidence>
<sequence>MARVIPTVPLADIPELRSSVGLCGFMEVVIHHLLFVKNVYPKEAFSKSVRKNVTVWKCDCPEVQKYIINFLNFAHKVLIQKRKITLGFVLCRRNNEVIEEFDFEFKVHDLFVESESQLVCLLDNLISICEDIHKTNTFFDFNTVNSGAKEITFELQIVFDPDEVEDLPNQDPEYPMILHRAPAKNPLKKVTQLKKERNKTYEVKAFALKKM</sequence>
<feature type="domain" description="HORMA" evidence="1">
    <location>
        <begin position="16"/>
        <end position="211"/>
    </location>
</feature>
<dbReference type="InterPro" id="IPR036570">
    <property type="entry name" value="HORMA_dom_sf"/>
</dbReference>
<dbReference type="InterPro" id="IPR003511">
    <property type="entry name" value="HORMA_dom"/>
</dbReference>
<dbReference type="OrthoDB" id="21254at2759"/>
<dbReference type="PANTHER" id="PTHR11842">
    <property type="entry name" value="MITOTIC SPINDLE ASSEMBLY CHECKPOINT PROTEIN MAD2"/>
    <property type="match status" value="1"/>
</dbReference>
<dbReference type="Gene3D" id="3.30.900.10">
    <property type="entry name" value="HORMA domain"/>
    <property type="match status" value="1"/>
</dbReference>
<reference evidence="2" key="2">
    <citation type="submission" date="2020-06" db="EMBL/GenBank/DDBJ databases">
        <authorList>
            <person name="Sheffer M."/>
        </authorList>
    </citation>
    <scope>NUCLEOTIDE SEQUENCE</scope>
</reference>
<proteinExistence type="predicted"/>
<reference evidence="2" key="1">
    <citation type="journal article" date="2020" name="bioRxiv">
        <title>Chromosome-level reference genome of the European wasp spider Argiope bruennichi: a resource for studies on range expansion and evolutionary adaptation.</title>
        <authorList>
            <person name="Sheffer M.M."/>
            <person name="Hoppe A."/>
            <person name="Krehenwinkel H."/>
            <person name="Uhl G."/>
            <person name="Kuss A.W."/>
            <person name="Jensen L."/>
            <person name="Jensen C."/>
            <person name="Gillespie R.G."/>
            <person name="Hoff K.J."/>
            <person name="Prost S."/>
        </authorList>
    </citation>
    <scope>NUCLEOTIDE SEQUENCE</scope>
</reference>
<dbReference type="Proteomes" id="UP000807504">
    <property type="component" value="Unassembled WGS sequence"/>
</dbReference>
<dbReference type="EMBL" id="JABXBU010000030">
    <property type="protein sequence ID" value="KAF8785708.1"/>
    <property type="molecule type" value="Genomic_DNA"/>
</dbReference>